<reference evidence="1" key="2">
    <citation type="submission" date="2018-08" db="UniProtKB">
        <authorList>
            <consortium name="EnsemblPlants"/>
        </authorList>
    </citation>
    <scope>IDENTIFICATION</scope>
    <source>
        <strain evidence="1">Yugu1</strain>
    </source>
</reference>
<dbReference type="InParanoid" id="K3YE93"/>
<evidence type="ECO:0008006" key="3">
    <source>
        <dbReference type="Google" id="ProtNLM"/>
    </source>
</evidence>
<dbReference type="AlphaFoldDB" id="K3YE93"/>
<protein>
    <recommendedName>
        <fullName evidence="3">FBD domain-containing protein</fullName>
    </recommendedName>
</protein>
<dbReference type="PANTHER" id="PTHR34223:SF98">
    <property type="entry name" value="OS04G0440901 PROTEIN"/>
    <property type="match status" value="1"/>
</dbReference>
<dbReference type="Gene3D" id="3.80.10.10">
    <property type="entry name" value="Ribonuclease Inhibitor"/>
    <property type="match status" value="1"/>
</dbReference>
<accession>K3YE93</accession>
<evidence type="ECO:0000313" key="2">
    <source>
        <dbReference type="Proteomes" id="UP000004995"/>
    </source>
</evidence>
<dbReference type="PANTHER" id="PTHR34223">
    <property type="entry name" value="OS11G0201299 PROTEIN"/>
    <property type="match status" value="1"/>
</dbReference>
<reference evidence="2" key="1">
    <citation type="journal article" date="2012" name="Nat. Biotechnol.">
        <title>Reference genome sequence of the model plant Setaria.</title>
        <authorList>
            <person name="Bennetzen J.L."/>
            <person name="Schmutz J."/>
            <person name="Wang H."/>
            <person name="Percifield R."/>
            <person name="Hawkins J."/>
            <person name="Pontaroli A.C."/>
            <person name="Estep M."/>
            <person name="Feng L."/>
            <person name="Vaughn J.N."/>
            <person name="Grimwood J."/>
            <person name="Jenkins J."/>
            <person name="Barry K."/>
            <person name="Lindquist E."/>
            <person name="Hellsten U."/>
            <person name="Deshpande S."/>
            <person name="Wang X."/>
            <person name="Wu X."/>
            <person name="Mitros T."/>
            <person name="Triplett J."/>
            <person name="Yang X."/>
            <person name="Ye C.Y."/>
            <person name="Mauro-Herrera M."/>
            <person name="Wang L."/>
            <person name="Li P."/>
            <person name="Sharma M."/>
            <person name="Sharma R."/>
            <person name="Ronald P.C."/>
            <person name="Panaud O."/>
            <person name="Kellogg E.A."/>
            <person name="Brutnell T.P."/>
            <person name="Doust A.N."/>
            <person name="Tuskan G.A."/>
            <person name="Rokhsar D."/>
            <person name="Devos K.M."/>
        </authorList>
    </citation>
    <scope>NUCLEOTIDE SEQUENCE [LARGE SCALE GENOMIC DNA]</scope>
    <source>
        <strain evidence="2">cv. Yugu1</strain>
    </source>
</reference>
<name>K3YE93_SETIT</name>
<sequence>METAPKRACASGSSAPGRVERFRLRLRYGLLHLVLSFLPSRQAMQSVVLSKRGIDLWRSMPAVDLDISEFLSITRRSSQYCCKDVWGKMENFSTNLLMRHRAPRLDAFRLRIGSIMIDWSRNSFFFSIATEYCPMELEIRLNRLDWSVLYQLPKLVSCHLKRFVLSGVSLEHSFAEHLHSGCPALEDLVLWGCDTEFCGLQSETLKNLVIRSCTSRVADILVIRAPSPASLRLDLLYNTHKNGVLLDTEKFLVKASISLASDQLSQRGEAILLGSLFSVTSLELGGFNAMAILDKEFDKSPAFDNLRTLALNWCFHSKRDVNKFKALGRLLQKSPNLEKLTLQTFW</sequence>
<proteinExistence type="predicted"/>
<keyword evidence="2" id="KW-1185">Reference proteome</keyword>
<evidence type="ECO:0000313" key="1">
    <source>
        <dbReference type="EnsemblPlants" id="KQK97357"/>
    </source>
</evidence>
<dbReference type="EnsemblPlants" id="KQK97357">
    <property type="protein sequence ID" value="KQK97357"/>
    <property type="gene ID" value="SETIT_012555mg"/>
</dbReference>
<dbReference type="InterPro" id="IPR032675">
    <property type="entry name" value="LRR_dom_sf"/>
</dbReference>
<dbReference type="InterPro" id="IPR053197">
    <property type="entry name" value="F-box_SCFL_complex_component"/>
</dbReference>
<dbReference type="Proteomes" id="UP000004995">
    <property type="component" value="Unassembled WGS sequence"/>
</dbReference>
<dbReference type="HOGENOM" id="CLU_003068_3_1_1"/>
<dbReference type="SUPFAM" id="SSF52047">
    <property type="entry name" value="RNI-like"/>
    <property type="match status" value="1"/>
</dbReference>
<dbReference type="OMA" id="SIATEYC"/>
<dbReference type="Gramene" id="KQK97357">
    <property type="protein sequence ID" value="KQK97357"/>
    <property type="gene ID" value="SETIT_012555mg"/>
</dbReference>
<dbReference type="FunCoup" id="K3YE93">
    <property type="interactions" value="23"/>
</dbReference>
<organism evidence="1 2">
    <name type="scientific">Setaria italica</name>
    <name type="common">Foxtail millet</name>
    <name type="synonym">Panicum italicum</name>
    <dbReference type="NCBI Taxonomy" id="4555"/>
    <lineage>
        <taxon>Eukaryota</taxon>
        <taxon>Viridiplantae</taxon>
        <taxon>Streptophyta</taxon>
        <taxon>Embryophyta</taxon>
        <taxon>Tracheophyta</taxon>
        <taxon>Spermatophyta</taxon>
        <taxon>Magnoliopsida</taxon>
        <taxon>Liliopsida</taxon>
        <taxon>Poales</taxon>
        <taxon>Poaceae</taxon>
        <taxon>PACMAD clade</taxon>
        <taxon>Panicoideae</taxon>
        <taxon>Panicodae</taxon>
        <taxon>Paniceae</taxon>
        <taxon>Cenchrinae</taxon>
        <taxon>Setaria</taxon>
    </lineage>
</organism>
<dbReference type="EMBL" id="AGNK02004358">
    <property type="status" value="NOT_ANNOTATED_CDS"/>
    <property type="molecule type" value="Genomic_DNA"/>
</dbReference>